<evidence type="ECO:0000256" key="2">
    <source>
        <dbReference type="ARBA" id="ARBA00022737"/>
    </source>
</evidence>
<dbReference type="Gene3D" id="2.130.10.10">
    <property type="entry name" value="YVTN repeat-like/Quinoprotein amine dehydrogenase"/>
    <property type="match status" value="2"/>
</dbReference>
<dbReference type="InterPro" id="IPR036047">
    <property type="entry name" value="F-box-like_dom_sf"/>
</dbReference>
<reference evidence="5 6" key="1">
    <citation type="submission" date="2024-02" db="EMBL/GenBank/DDBJ databases">
        <title>Chromosome-scale genome assembly of the rough periwinkle Littorina saxatilis.</title>
        <authorList>
            <person name="De Jode A."/>
            <person name="Faria R."/>
            <person name="Formenti G."/>
            <person name="Sims Y."/>
            <person name="Smith T.P."/>
            <person name="Tracey A."/>
            <person name="Wood J.M.D."/>
            <person name="Zagrodzka Z.B."/>
            <person name="Johannesson K."/>
            <person name="Butlin R.K."/>
            <person name="Leder E.H."/>
        </authorList>
    </citation>
    <scope>NUCLEOTIDE SEQUENCE [LARGE SCALE GENOMIC DNA]</scope>
    <source>
        <strain evidence="5">Snail1</strain>
        <tissue evidence="5">Muscle</tissue>
    </source>
</reference>
<dbReference type="Pfam" id="PF12937">
    <property type="entry name" value="F-box-like"/>
    <property type="match status" value="1"/>
</dbReference>
<dbReference type="InterPro" id="IPR036322">
    <property type="entry name" value="WD40_repeat_dom_sf"/>
</dbReference>
<sequence length="506" mass="57124">MDGSAPIQSSSNTDLELDHSAPVQNTTGKAKSPEPQNPAENMLSGFKELHLGEGQISPDTVTTLTNPVGCAETPSVTEPQMEFDAQNTPRDPAIDGSRNSCSSEENGNDETNEWVFSKISLDTLPVEVLLLICEYLEASVIINSMSRVCHAFHDLFVNEVYWRMRLTKRWPKKYPPVDYDGIDWQELCMERERFHRVWSQSDEHMEHFTFNSCLFAAVDVVHLMQEGRFLATGSRDRYLTLLDLTKYDSSRPETKKEMQLHCINKAHNGWIWCMASLDNCLYTGSWDTKIKVWDLGQDFTPVTTYKCKSAVLDIHVEQNFLVATGFDKKVYFIDPRQGNIISTKRWHRQPVLCIAADDNYIISGSEDKTFCIYDRRAGIVFKRVGVENYPLDISYHSNQLWFGDKLGGLTLMDTTYGNFEVVQTYDVGHTNKLTGVIHTEGAIFTSSNDKTVKVLEPSLDPVPITTLDKHDNGVAGIAYQNGVLASAGCDICVGIWRPKNDWGWSA</sequence>
<dbReference type="PROSITE" id="PS50181">
    <property type="entry name" value="FBOX"/>
    <property type="match status" value="1"/>
</dbReference>
<dbReference type="Gene3D" id="1.20.1280.50">
    <property type="match status" value="1"/>
</dbReference>
<dbReference type="PANTHER" id="PTHR22847">
    <property type="entry name" value="WD40 REPEAT PROTEIN"/>
    <property type="match status" value="1"/>
</dbReference>
<dbReference type="SMART" id="SM00320">
    <property type="entry name" value="WD40"/>
    <property type="match status" value="6"/>
</dbReference>
<dbReference type="Proteomes" id="UP001374579">
    <property type="component" value="Unassembled WGS sequence"/>
</dbReference>
<dbReference type="PROSITE" id="PS00678">
    <property type="entry name" value="WD_REPEATS_1"/>
    <property type="match status" value="1"/>
</dbReference>
<name>A0AAN9B9R2_9CAEN</name>
<feature type="region of interest" description="Disordered" evidence="3">
    <location>
        <begin position="78"/>
        <end position="108"/>
    </location>
</feature>
<dbReference type="AlphaFoldDB" id="A0AAN9B9R2"/>
<dbReference type="GO" id="GO:1990234">
    <property type="term" value="C:transferase complex"/>
    <property type="evidence" value="ECO:0007669"/>
    <property type="project" value="UniProtKB-ARBA"/>
</dbReference>
<dbReference type="InterPro" id="IPR001680">
    <property type="entry name" value="WD40_rpt"/>
</dbReference>
<dbReference type="InterPro" id="IPR015943">
    <property type="entry name" value="WD40/YVTN_repeat-like_dom_sf"/>
</dbReference>
<proteinExistence type="predicted"/>
<feature type="region of interest" description="Disordered" evidence="3">
    <location>
        <begin position="1"/>
        <end position="44"/>
    </location>
</feature>
<evidence type="ECO:0000256" key="1">
    <source>
        <dbReference type="ARBA" id="ARBA00022574"/>
    </source>
</evidence>
<comment type="caution">
    <text evidence="5">The sequence shown here is derived from an EMBL/GenBank/DDBJ whole genome shotgun (WGS) entry which is preliminary data.</text>
</comment>
<evidence type="ECO:0000256" key="3">
    <source>
        <dbReference type="SAM" id="MobiDB-lite"/>
    </source>
</evidence>
<keyword evidence="2" id="KW-0677">Repeat</keyword>
<keyword evidence="6" id="KW-1185">Reference proteome</keyword>
<feature type="compositionally biased region" description="Polar residues" evidence="3">
    <location>
        <begin position="1"/>
        <end position="14"/>
    </location>
</feature>
<dbReference type="Pfam" id="PF00400">
    <property type="entry name" value="WD40"/>
    <property type="match status" value="2"/>
</dbReference>
<protein>
    <recommendedName>
        <fullName evidence="4">F-box domain-containing protein</fullName>
    </recommendedName>
</protein>
<dbReference type="SUPFAM" id="SSF50978">
    <property type="entry name" value="WD40 repeat-like"/>
    <property type="match status" value="1"/>
</dbReference>
<feature type="domain" description="F-box" evidence="4">
    <location>
        <begin position="118"/>
        <end position="165"/>
    </location>
</feature>
<dbReference type="InterPro" id="IPR019775">
    <property type="entry name" value="WD40_repeat_CS"/>
</dbReference>
<dbReference type="InterPro" id="IPR001810">
    <property type="entry name" value="F-box_dom"/>
</dbReference>
<keyword evidence="1" id="KW-0853">WD repeat</keyword>
<evidence type="ECO:0000313" key="6">
    <source>
        <dbReference type="Proteomes" id="UP001374579"/>
    </source>
</evidence>
<organism evidence="5 6">
    <name type="scientific">Littorina saxatilis</name>
    <dbReference type="NCBI Taxonomy" id="31220"/>
    <lineage>
        <taxon>Eukaryota</taxon>
        <taxon>Metazoa</taxon>
        <taxon>Spiralia</taxon>
        <taxon>Lophotrochozoa</taxon>
        <taxon>Mollusca</taxon>
        <taxon>Gastropoda</taxon>
        <taxon>Caenogastropoda</taxon>
        <taxon>Littorinimorpha</taxon>
        <taxon>Littorinoidea</taxon>
        <taxon>Littorinidae</taxon>
        <taxon>Littorina</taxon>
    </lineage>
</organism>
<dbReference type="EMBL" id="JBAMIC010000011">
    <property type="protein sequence ID" value="KAK7100614.1"/>
    <property type="molecule type" value="Genomic_DNA"/>
</dbReference>
<evidence type="ECO:0000313" key="5">
    <source>
        <dbReference type="EMBL" id="KAK7100614.1"/>
    </source>
</evidence>
<accession>A0AAN9B9R2</accession>
<evidence type="ECO:0000259" key="4">
    <source>
        <dbReference type="PROSITE" id="PS50181"/>
    </source>
</evidence>
<gene>
    <name evidence="5" type="ORF">V1264_023534</name>
</gene>
<dbReference type="SUPFAM" id="SSF81383">
    <property type="entry name" value="F-box domain"/>
    <property type="match status" value="1"/>
</dbReference>
<dbReference type="PANTHER" id="PTHR22847:SF637">
    <property type="entry name" value="WD REPEAT DOMAIN 5B"/>
    <property type="match status" value="1"/>
</dbReference>